<keyword evidence="4" id="KW-0819">tRNA processing</keyword>
<organism evidence="10">
    <name type="scientific">Attheya septentrionalis</name>
    <dbReference type="NCBI Taxonomy" id="420275"/>
    <lineage>
        <taxon>Eukaryota</taxon>
        <taxon>Sar</taxon>
        <taxon>Stramenopiles</taxon>
        <taxon>Ochrophyta</taxon>
        <taxon>Bacillariophyta</taxon>
        <taxon>Coscinodiscophyceae</taxon>
        <taxon>Chaetocerotophycidae</taxon>
        <taxon>Chaetocerotales</taxon>
        <taxon>Attheyaceae</taxon>
        <taxon>Attheya</taxon>
    </lineage>
</organism>
<evidence type="ECO:0000259" key="9">
    <source>
        <dbReference type="SMART" id="SM01144"/>
    </source>
</evidence>
<evidence type="ECO:0000313" key="10">
    <source>
        <dbReference type="EMBL" id="CAD9811718.1"/>
    </source>
</evidence>
<protein>
    <recommendedName>
        <fullName evidence="1">tRNA-uridine aminocarboxypropyltransferase</fullName>
        <ecNumber evidence="1">2.5.1.25</ecNumber>
    </recommendedName>
</protein>
<dbReference type="GO" id="GO:0008033">
    <property type="term" value="P:tRNA processing"/>
    <property type="evidence" value="ECO:0007669"/>
    <property type="project" value="UniProtKB-KW"/>
</dbReference>
<evidence type="ECO:0000256" key="3">
    <source>
        <dbReference type="ARBA" id="ARBA00022691"/>
    </source>
</evidence>
<keyword evidence="8" id="KW-0812">Transmembrane</keyword>
<keyword evidence="2" id="KW-0808">Transferase</keyword>
<sequence length="465" mass="52822">MRCWPSVSVCTDFGYSPPIHRSGDRTQRRVHSSQLWWIGYTIVMVLMGSARVAVVEAVWRRTAVVRRGSSNKTGQRNTCGFTTTWQSISTHSCRDDARSVNFVRRRRSTITLAHSSKQPIKKQVVKNTYESEFLDEVEGAVDAILLKHQNQNILDLPPVERESLGVAIPLRIRMDALTRNGDCRRCWLQRAHCICHECPGLESESSSSPTVTAETNGPVVLPNIRRLFLLTHHKEICLAVDTAKMILAAFPQTCRLVVSGMGPEYQPSMSELMKVLYPDSKSADDGYQKRTKCLVLFPSEDARTFQEIVHEEKQNQREQEQEQDYPHKEGDEEWDIVVIDGTWSQARKMYNRYIPPENEGGPIRVKLSNEAVALLEQSEVLADPNWCDDNSLIPGHQLRRHPIKWREVSTLEATRLLLRDIIVTAEDASGSPTSNSSPKPWDTLASYQIRADKAAQKQLGPPRRR</sequence>
<keyword evidence="8" id="KW-0472">Membrane</keyword>
<dbReference type="PANTHER" id="PTHR21392:SF0">
    <property type="entry name" value="TRNA-URIDINE AMINOCARBOXYPROPYLTRANSFERASE 2"/>
    <property type="match status" value="1"/>
</dbReference>
<feature type="region of interest" description="Disordered" evidence="7">
    <location>
        <begin position="427"/>
        <end position="447"/>
    </location>
</feature>
<evidence type="ECO:0000256" key="4">
    <source>
        <dbReference type="ARBA" id="ARBA00022694"/>
    </source>
</evidence>
<evidence type="ECO:0000256" key="8">
    <source>
        <dbReference type="SAM" id="Phobius"/>
    </source>
</evidence>
<evidence type="ECO:0000256" key="5">
    <source>
        <dbReference type="ARBA" id="ARBA00034489"/>
    </source>
</evidence>
<feature type="domain" description="DTW" evidence="9">
    <location>
        <begin position="179"/>
        <end position="453"/>
    </location>
</feature>
<dbReference type="EC" id="2.5.1.25" evidence="1"/>
<dbReference type="PANTHER" id="PTHR21392">
    <property type="entry name" value="TRNA-URIDINE AMINOCARBOXYPROPYLTRANSFERASE 2"/>
    <property type="match status" value="1"/>
</dbReference>
<proteinExistence type="inferred from homology"/>
<keyword evidence="3" id="KW-0949">S-adenosyl-L-methionine</keyword>
<dbReference type="SMART" id="SM01144">
    <property type="entry name" value="DTW"/>
    <property type="match status" value="1"/>
</dbReference>
<comment type="catalytic activity">
    <reaction evidence="6">
        <text>a uridine in tRNA + S-adenosyl-L-methionine = a 3-[(3S)-3-amino-3-carboxypropyl]uridine in tRNA + S-methyl-5'-thioadenosine + H(+)</text>
        <dbReference type="Rhea" id="RHEA:62432"/>
        <dbReference type="Rhea" id="RHEA-COMP:13339"/>
        <dbReference type="Rhea" id="RHEA-COMP:16092"/>
        <dbReference type="ChEBI" id="CHEBI:15378"/>
        <dbReference type="ChEBI" id="CHEBI:17509"/>
        <dbReference type="ChEBI" id="CHEBI:59789"/>
        <dbReference type="ChEBI" id="CHEBI:65315"/>
        <dbReference type="ChEBI" id="CHEBI:82930"/>
        <dbReference type="EC" id="2.5.1.25"/>
    </reaction>
</comment>
<feature type="compositionally biased region" description="Basic and acidic residues" evidence="7">
    <location>
        <begin position="311"/>
        <end position="330"/>
    </location>
</feature>
<comment type="similarity">
    <text evidence="5">Belongs to the TDD superfamily. DTWD2 family.</text>
</comment>
<dbReference type="GO" id="GO:0016432">
    <property type="term" value="F:tRNA-uridine aminocarboxypropyltransferase activity"/>
    <property type="evidence" value="ECO:0007669"/>
    <property type="project" value="UniProtKB-EC"/>
</dbReference>
<dbReference type="EMBL" id="HBHQ01005304">
    <property type="protein sequence ID" value="CAD9811718.1"/>
    <property type="molecule type" value="Transcribed_RNA"/>
</dbReference>
<evidence type="ECO:0000256" key="1">
    <source>
        <dbReference type="ARBA" id="ARBA00012386"/>
    </source>
</evidence>
<accession>A0A7S2UAI0</accession>
<feature type="region of interest" description="Disordered" evidence="7">
    <location>
        <begin position="311"/>
        <end position="331"/>
    </location>
</feature>
<dbReference type="Pfam" id="PF03942">
    <property type="entry name" value="DTW"/>
    <property type="match status" value="1"/>
</dbReference>
<evidence type="ECO:0000256" key="2">
    <source>
        <dbReference type="ARBA" id="ARBA00022679"/>
    </source>
</evidence>
<evidence type="ECO:0000256" key="6">
    <source>
        <dbReference type="ARBA" id="ARBA00048718"/>
    </source>
</evidence>
<gene>
    <name evidence="10" type="ORF">ASEP1449_LOCUS3543</name>
</gene>
<dbReference type="InterPro" id="IPR039262">
    <property type="entry name" value="DTWD2/TAPT"/>
</dbReference>
<name>A0A7S2UAI0_9STRA</name>
<dbReference type="AlphaFoldDB" id="A0A7S2UAI0"/>
<keyword evidence="8" id="KW-1133">Transmembrane helix</keyword>
<evidence type="ECO:0000256" key="7">
    <source>
        <dbReference type="SAM" id="MobiDB-lite"/>
    </source>
</evidence>
<dbReference type="InterPro" id="IPR005636">
    <property type="entry name" value="DTW"/>
</dbReference>
<feature type="transmembrane region" description="Helical" evidence="8">
    <location>
        <begin position="35"/>
        <end position="59"/>
    </location>
</feature>
<reference evidence="10" key="1">
    <citation type="submission" date="2021-01" db="EMBL/GenBank/DDBJ databases">
        <authorList>
            <person name="Corre E."/>
            <person name="Pelletier E."/>
            <person name="Niang G."/>
            <person name="Scheremetjew M."/>
            <person name="Finn R."/>
            <person name="Kale V."/>
            <person name="Holt S."/>
            <person name="Cochrane G."/>
            <person name="Meng A."/>
            <person name="Brown T."/>
            <person name="Cohen L."/>
        </authorList>
    </citation>
    <scope>NUCLEOTIDE SEQUENCE</scope>
    <source>
        <strain evidence="10">CCMP2084</strain>
    </source>
</reference>